<evidence type="ECO:0000256" key="3">
    <source>
        <dbReference type="ARBA" id="ARBA00023136"/>
    </source>
</evidence>
<accession>G7EA26</accession>
<evidence type="ECO:0000259" key="5">
    <source>
        <dbReference type="PROSITE" id="PS51072"/>
    </source>
</evidence>
<dbReference type="CDD" id="cd09252">
    <property type="entry name" value="AP-3_Mu3_Cterm"/>
    <property type="match status" value="1"/>
</dbReference>
<dbReference type="Gene3D" id="2.60.40.1170">
    <property type="entry name" value="Mu homology domain, subdomain B"/>
    <property type="match status" value="2"/>
</dbReference>
<evidence type="ECO:0000313" key="7">
    <source>
        <dbReference type="Proteomes" id="UP000009131"/>
    </source>
</evidence>
<dbReference type="SUPFAM" id="SSF64356">
    <property type="entry name" value="SNARE-like"/>
    <property type="match status" value="1"/>
</dbReference>
<dbReference type="HOGENOM" id="CLU_026996_6_1_1"/>
<feature type="compositionally biased region" description="Acidic residues" evidence="4">
    <location>
        <begin position="89"/>
        <end position="101"/>
    </location>
</feature>
<evidence type="ECO:0000256" key="4">
    <source>
        <dbReference type="SAM" id="MobiDB-lite"/>
    </source>
</evidence>
<comment type="caution">
    <text evidence="6">The sequence shown here is derived from an EMBL/GenBank/DDBJ whole genome shotgun (WGS) entry which is preliminary data.</text>
</comment>
<dbReference type="InterPro" id="IPR050431">
    <property type="entry name" value="Adaptor_comp_med_subunit"/>
</dbReference>
<dbReference type="PROSITE" id="PS51072">
    <property type="entry name" value="MHD"/>
    <property type="match status" value="1"/>
</dbReference>
<evidence type="ECO:0000256" key="1">
    <source>
        <dbReference type="ARBA" id="ARBA00004308"/>
    </source>
</evidence>
<reference evidence="6 7" key="2">
    <citation type="journal article" date="2012" name="Open Biol.">
        <title>Characteristics of nucleosomes and linker DNA regions on the genome of the basidiomycete Mixia osmundae revealed by mono- and dinucleosome mapping.</title>
        <authorList>
            <person name="Nishida H."/>
            <person name="Kondo S."/>
            <person name="Matsumoto T."/>
            <person name="Suzuki Y."/>
            <person name="Yoshikawa H."/>
            <person name="Taylor T.D."/>
            <person name="Sugiyama J."/>
        </authorList>
    </citation>
    <scope>NUCLEOTIDE SEQUENCE [LARGE SCALE GENOMIC DNA]</scope>
    <source>
        <strain evidence="7">CBS 9802 / IAM 14324 / JCM 22182 / KY 12970</strain>
    </source>
</reference>
<dbReference type="OMA" id="INVHFTI"/>
<keyword evidence="2" id="KW-0813">Transport</keyword>
<feature type="region of interest" description="Disordered" evidence="4">
    <location>
        <begin position="59"/>
        <end position="101"/>
    </location>
</feature>
<protein>
    <recommendedName>
        <fullName evidence="5">MHD domain-containing protein</fullName>
    </recommendedName>
</protein>
<dbReference type="FunCoup" id="G7EA26">
    <property type="interactions" value="11"/>
</dbReference>
<dbReference type="InterPro" id="IPR011012">
    <property type="entry name" value="Longin-like_dom_sf"/>
</dbReference>
<dbReference type="InParanoid" id="G7EA26"/>
<dbReference type="PANTHER" id="PTHR10529">
    <property type="entry name" value="AP COMPLEX SUBUNIT MU"/>
    <property type="match status" value="1"/>
</dbReference>
<sequence>MEGLIILDSAGKALCSHFRRPGLAVLVLDAFASALSEANRTQCPLEPVIWVPGLPEPVSVARRSHDSPRRRRTRTRRRYSDESASSDSSSEESSVDGDSETEVQANGFTSAYDAAQSEPRTSEALIQPQGSACCHILRGGLRFILPVIHETDPTLVFAFLEAFVAVLQDYFGEVSESTVKDNFDVVYALFEDVIGPPRPVLTDSAALKELVPPPSLSNKVLSVAAAAINASAVLQPIPTVAVLGNAPLSSPILWRRNGIRYTNNEIYFDVLEEVGAIVDARGKIVTSEVWGKLLCKCRLSGVPDLQMSLSQSNLLQDVSFHPCVRLAKWHSAKLLSFVPPDGHFTLLEYRLGPPNTVNESGEISRSSATELPISLKAEVTSGRIGGSFKLTLASKLPSARPVEAVRVIFPLGPAANGVTAEVRGGPPDNVRDGPQAGTFWEFDPAERCLLWTIRSFDSSDRSPSITGTWTHSVPTNKPASSIEIHFNASLVNMSGIKVDSLKVLGDRQAPYKGVRPMLRSGKLEFRWH</sequence>
<evidence type="ECO:0000313" key="6">
    <source>
        <dbReference type="EMBL" id="GAA99686.1"/>
    </source>
</evidence>
<dbReference type="OrthoDB" id="870at2759"/>
<dbReference type="InterPro" id="IPR028565">
    <property type="entry name" value="MHD"/>
</dbReference>
<dbReference type="EMBL" id="BABT02000229">
    <property type="protein sequence ID" value="GAA99686.1"/>
    <property type="molecule type" value="Genomic_DNA"/>
</dbReference>
<feature type="compositionally biased region" description="Basic residues" evidence="4">
    <location>
        <begin position="68"/>
        <end position="77"/>
    </location>
</feature>
<dbReference type="Proteomes" id="UP000009131">
    <property type="component" value="Unassembled WGS sequence"/>
</dbReference>
<dbReference type="eggNOG" id="KOG2740">
    <property type="taxonomic scope" value="Eukaryota"/>
</dbReference>
<name>G7EA26_MIXOS</name>
<reference evidence="6 7" key="1">
    <citation type="journal article" date="2011" name="J. Gen. Appl. Microbiol.">
        <title>Draft genome sequencing of the enigmatic basidiomycete Mixia osmundae.</title>
        <authorList>
            <person name="Nishida H."/>
            <person name="Nagatsuka Y."/>
            <person name="Sugiyama J."/>
        </authorList>
    </citation>
    <scope>NUCLEOTIDE SEQUENCE [LARGE SCALE GENOMIC DNA]</scope>
    <source>
        <strain evidence="7">CBS 9802 / IAM 14324 / JCM 22182 / KY 12970</strain>
    </source>
</reference>
<dbReference type="GO" id="GO:0012505">
    <property type="term" value="C:endomembrane system"/>
    <property type="evidence" value="ECO:0007669"/>
    <property type="project" value="UniProtKB-SubCell"/>
</dbReference>
<dbReference type="InterPro" id="IPR036168">
    <property type="entry name" value="AP2_Mu_C_sf"/>
</dbReference>
<evidence type="ECO:0000256" key="2">
    <source>
        <dbReference type="ARBA" id="ARBA00022448"/>
    </source>
</evidence>
<organism evidence="6 7">
    <name type="scientific">Mixia osmundae (strain CBS 9802 / IAM 14324 / JCM 22182 / KY 12970)</name>
    <dbReference type="NCBI Taxonomy" id="764103"/>
    <lineage>
        <taxon>Eukaryota</taxon>
        <taxon>Fungi</taxon>
        <taxon>Dikarya</taxon>
        <taxon>Basidiomycota</taxon>
        <taxon>Pucciniomycotina</taxon>
        <taxon>Mixiomycetes</taxon>
        <taxon>Mixiales</taxon>
        <taxon>Mixiaceae</taxon>
        <taxon>Mixia</taxon>
    </lineage>
</organism>
<dbReference type="Gene3D" id="3.30.450.60">
    <property type="match status" value="1"/>
</dbReference>
<gene>
    <name evidence="6" type="primary">Mo06389</name>
    <name evidence="6" type="ORF">E5Q_06389</name>
</gene>
<keyword evidence="3" id="KW-0472">Membrane</keyword>
<dbReference type="STRING" id="764103.G7EA26"/>
<comment type="subcellular location">
    <subcellularLocation>
        <location evidence="1">Endomembrane system</location>
    </subcellularLocation>
</comment>
<feature type="domain" description="MHD" evidence="5">
    <location>
        <begin position="263"/>
        <end position="526"/>
    </location>
</feature>
<dbReference type="SUPFAM" id="SSF49447">
    <property type="entry name" value="Second domain of Mu2 adaptin subunit (ap50) of ap2 adaptor"/>
    <property type="match status" value="1"/>
</dbReference>
<proteinExistence type="predicted"/>
<dbReference type="AlphaFoldDB" id="G7EA26"/>
<keyword evidence="7" id="KW-1185">Reference proteome</keyword>
<dbReference type="RefSeq" id="XP_014566166.1">
    <property type="nucleotide sequence ID" value="XM_014710680.1"/>
</dbReference>
<dbReference type="Pfam" id="PF00928">
    <property type="entry name" value="Adap_comp_sub"/>
    <property type="match status" value="1"/>
</dbReference>